<reference evidence="1 2" key="1">
    <citation type="submission" date="2016-10" db="EMBL/GenBank/DDBJ databases">
        <authorList>
            <person name="de Groot N.N."/>
        </authorList>
    </citation>
    <scope>NUCLEOTIDE SEQUENCE [LARGE SCALE GENOMIC DNA]</scope>
    <source>
        <strain evidence="1 2">Nm146</strain>
    </source>
</reference>
<dbReference type="Pfam" id="PF07369">
    <property type="entry name" value="DUF1488"/>
    <property type="match status" value="1"/>
</dbReference>
<dbReference type="EMBL" id="FOUF01000024">
    <property type="protein sequence ID" value="SFM63751.1"/>
    <property type="molecule type" value="Genomic_DNA"/>
</dbReference>
<gene>
    <name evidence="1" type="ORF">SAMN05421880_12438</name>
</gene>
<sequence length="104" mass="11847">MVKTERLSRWIFSEPTWMPHAQGCGDSLIEFLATRNTTNFYCAITQAAVTDYFRTEDSSIGALITYKQYADRIHSVAAKLINQGDVHSSGYYLITTELANRYQL</sequence>
<evidence type="ECO:0008006" key="3">
    <source>
        <dbReference type="Google" id="ProtNLM"/>
    </source>
</evidence>
<name>A0A1I4SHD9_9PROT</name>
<dbReference type="InterPro" id="IPR009962">
    <property type="entry name" value="DUF1488"/>
</dbReference>
<dbReference type="SUPFAM" id="SSF160272">
    <property type="entry name" value="Shew3726-like"/>
    <property type="match status" value="1"/>
</dbReference>
<evidence type="ECO:0000313" key="2">
    <source>
        <dbReference type="Proteomes" id="UP000199561"/>
    </source>
</evidence>
<dbReference type="Proteomes" id="UP000199561">
    <property type="component" value="Unassembled WGS sequence"/>
</dbReference>
<dbReference type="AlphaFoldDB" id="A0A1I4SHD9"/>
<dbReference type="InterPro" id="IPR036692">
    <property type="entry name" value="Shew3726-like_sf"/>
</dbReference>
<accession>A0A1I4SHD9</accession>
<dbReference type="RefSeq" id="WP_090670804.1">
    <property type="nucleotide sequence ID" value="NZ_CAJNAP010000055.1"/>
</dbReference>
<keyword evidence="2" id="KW-1185">Reference proteome</keyword>
<organism evidence="1 2">
    <name type="scientific">Nitrosomonas nitrosa</name>
    <dbReference type="NCBI Taxonomy" id="52442"/>
    <lineage>
        <taxon>Bacteria</taxon>
        <taxon>Pseudomonadati</taxon>
        <taxon>Pseudomonadota</taxon>
        <taxon>Betaproteobacteria</taxon>
        <taxon>Nitrosomonadales</taxon>
        <taxon>Nitrosomonadaceae</taxon>
        <taxon>Nitrosomonas</taxon>
    </lineage>
</organism>
<evidence type="ECO:0000313" key="1">
    <source>
        <dbReference type="EMBL" id="SFM63751.1"/>
    </source>
</evidence>
<proteinExistence type="predicted"/>
<protein>
    <recommendedName>
        <fullName evidence="3">DUF1488 domain-containing protein</fullName>
    </recommendedName>
</protein>